<feature type="compositionally biased region" description="Low complexity" evidence="4">
    <location>
        <begin position="36"/>
        <end position="59"/>
    </location>
</feature>
<dbReference type="PANTHER" id="PTHR30032:SF8">
    <property type="entry name" value="GERMINATION-SPECIFIC N-ACETYLMURAMOYL-L-ALANINE AMIDASE"/>
    <property type="match status" value="1"/>
</dbReference>
<dbReference type="Pfam" id="PF04122">
    <property type="entry name" value="CW_binding_2"/>
    <property type="match status" value="3"/>
</dbReference>
<dbReference type="Gene3D" id="3.40.50.12090">
    <property type="match status" value="1"/>
</dbReference>
<gene>
    <name evidence="6" type="ORF">ACETWP_10290</name>
</gene>
<evidence type="ECO:0000256" key="4">
    <source>
        <dbReference type="SAM" id="MobiDB-lite"/>
    </source>
</evidence>
<dbReference type="Proteomes" id="UP001575652">
    <property type="component" value="Unassembled WGS sequence"/>
</dbReference>
<dbReference type="SUPFAM" id="SSF51445">
    <property type="entry name" value="(Trans)glycosidases"/>
    <property type="match status" value="1"/>
</dbReference>
<dbReference type="RefSeq" id="WP_373972149.1">
    <property type="nucleotide sequence ID" value="NZ_JBHDLJ010000007.1"/>
</dbReference>
<dbReference type="Pfam" id="PF01183">
    <property type="entry name" value="Glyco_hydro_25"/>
    <property type="match status" value="1"/>
</dbReference>
<evidence type="ECO:0000313" key="7">
    <source>
        <dbReference type="Proteomes" id="UP001575652"/>
    </source>
</evidence>
<sequence length="753" mass="78631">MPSRLESPRTRSARGIASLFLAAALAIGLTVPAAPPAAATPQPAAPATGEPQGTAPATGDATRTTPPSPHTESDASLAADTADALRSELDAPGDIAPRERIELAELAFEALGRGTGDAEMGQGLKRIEETGDPQAPTVAELEELAAAASAAAGQTADPAAPAPRATARTASLRAAALPAAHPQEALRAWTPPGVLGVDVASHQGVVDWNHAWDEGVRFAYVKATQSWPTSYAGLYRNPEFSRQYGGAGDRGMLRGAYHFAMPAHSSGRTQAIEFMDNGGGWTNDGDTLPPLLDIEWNPYTATTYPEGKGDMCFGLTPAQTVAWIKDFGAAVKERTGRLPMIYTAQAWWDECTGDSSAFKGWALHVALYPTATNVPRNPRELPEGWTTFNVWQYTSYADFIGDAQQVDGNVWNGDLQSLRDFAANQRSTAHRLTTSYLGAFTNLSGDWITRLAPVRRAGDDRYATAIALSRATFGSSAPAVVVASGEDFPDALSGSSLAVAAEGPLLLTRRDGVSPEVLAEIARLAPRRIYVLGSRRALGAGVESALAALAPVTRLQGKNRYETSAAIAGSWDAAGSAFIATGADYPDALSLAAVAAGKRQPLLLTRHDAVPRETLAALKRLAPRYVVVAGSDAVVSDAVVAQIRAAVPGVSVSRRAGGDRYGTSAAVADAYWPDGSQRQLFATGRNFPDGLTGAVAAAYNGAPLLLTRRECMPTPVASALGRLDGWTNVLLGSSDVIASTGVYAAGGRPAVCP</sequence>
<keyword evidence="5" id="KW-0732">Signal</keyword>
<organism evidence="6 7">
    <name type="scientific">Arthrobacter halodurans</name>
    <dbReference type="NCBI Taxonomy" id="516699"/>
    <lineage>
        <taxon>Bacteria</taxon>
        <taxon>Bacillati</taxon>
        <taxon>Actinomycetota</taxon>
        <taxon>Actinomycetes</taxon>
        <taxon>Micrococcales</taxon>
        <taxon>Micrococcaceae</taxon>
        <taxon>Arthrobacter</taxon>
    </lineage>
</organism>
<evidence type="ECO:0000256" key="5">
    <source>
        <dbReference type="SAM" id="SignalP"/>
    </source>
</evidence>
<dbReference type="InterPro" id="IPR051922">
    <property type="entry name" value="Bact_Sporulation_Assoc"/>
</dbReference>
<feature type="chain" id="PRO_5046240154" evidence="5">
    <location>
        <begin position="34"/>
        <end position="753"/>
    </location>
</feature>
<dbReference type="PROSITE" id="PS51904">
    <property type="entry name" value="GLYCOSYL_HYDROL_F25_2"/>
    <property type="match status" value="1"/>
</dbReference>
<protein>
    <submittedName>
        <fullName evidence="6">Cell wall-binding repeat-containing protein</fullName>
    </submittedName>
</protein>
<keyword evidence="7" id="KW-1185">Reference proteome</keyword>
<reference evidence="6 7" key="1">
    <citation type="submission" date="2024-09" db="EMBL/GenBank/DDBJ databases">
        <authorList>
            <person name="Salinas-Garcia M.A."/>
            <person name="Prieme A."/>
        </authorList>
    </citation>
    <scope>NUCLEOTIDE SEQUENCE [LARGE SCALE GENOMIC DNA]</scope>
    <source>
        <strain evidence="6 7">DSM 21081</strain>
    </source>
</reference>
<feature type="region of interest" description="Disordered" evidence="4">
    <location>
        <begin position="34"/>
        <end position="78"/>
    </location>
</feature>
<dbReference type="Gene3D" id="3.20.20.80">
    <property type="entry name" value="Glycosidases"/>
    <property type="match status" value="1"/>
</dbReference>
<evidence type="ECO:0000256" key="3">
    <source>
        <dbReference type="ARBA" id="ARBA00023295"/>
    </source>
</evidence>
<accession>A0ABV4UMT5</accession>
<evidence type="ECO:0000256" key="2">
    <source>
        <dbReference type="ARBA" id="ARBA00022801"/>
    </source>
</evidence>
<dbReference type="EMBL" id="JBHDLJ010000007">
    <property type="protein sequence ID" value="MFB0834975.1"/>
    <property type="molecule type" value="Genomic_DNA"/>
</dbReference>
<dbReference type="InterPro" id="IPR018077">
    <property type="entry name" value="Glyco_hydro_fam25_subgr"/>
</dbReference>
<comment type="caution">
    <text evidence="6">The sequence shown here is derived from an EMBL/GenBank/DDBJ whole genome shotgun (WGS) entry which is preliminary data.</text>
</comment>
<name>A0ABV4UMT5_9MICC</name>
<dbReference type="SMART" id="SM00641">
    <property type="entry name" value="Glyco_25"/>
    <property type="match status" value="1"/>
</dbReference>
<feature type="signal peptide" evidence="5">
    <location>
        <begin position="1"/>
        <end position="33"/>
    </location>
</feature>
<proteinExistence type="inferred from homology"/>
<evidence type="ECO:0000313" key="6">
    <source>
        <dbReference type="EMBL" id="MFB0834975.1"/>
    </source>
</evidence>
<dbReference type="InterPro" id="IPR002053">
    <property type="entry name" value="Glyco_hydro_25"/>
</dbReference>
<evidence type="ECO:0000256" key="1">
    <source>
        <dbReference type="ARBA" id="ARBA00010646"/>
    </source>
</evidence>
<dbReference type="InterPro" id="IPR007253">
    <property type="entry name" value="Cell_wall-bd_2"/>
</dbReference>
<keyword evidence="3" id="KW-0326">Glycosidase</keyword>
<comment type="similarity">
    <text evidence="1">Belongs to the glycosyl hydrolase 25 family.</text>
</comment>
<dbReference type="InterPro" id="IPR017853">
    <property type="entry name" value="GH"/>
</dbReference>
<dbReference type="PANTHER" id="PTHR30032">
    <property type="entry name" value="N-ACETYLMURAMOYL-L-ALANINE AMIDASE-RELATED"/>
    <property type="match status" value="1"/>
</dbReference>
<keyword evidence="2" id="KW-0378">Hydrolase</keyword>